<dbReference type="Proteomes" id="UP000670776">
    <property type="component" value="Unassembled WGS sequence"/>
</dbReference>
<keyword evidence="3" id="KW-1185">Reference proteome</keyword>
<evidence type="ECO:0000313" key="3">
    <source>
        <dbReference type="Proteomes" id="UP000670776"/>
    </source>
</evidence>
<keyword evidence="1" id="KW-0732">Signal</keyword>
<reference evidence="2 3" key="1">
    <citation type="submission" date="2021-04" db="EMBL/GenBank/DDBJ databases">
        <title>Mariniflexile gromovii gen. nov., sp. nov., a gliding bacterium isolated from the sea urchin Strongylocentrotus intermedius.</title>
        <authorList>
            <person name="Ko S."/>
            <person name="Le V."/>
            <person name="Ahn C.-Y."/>
            <person name="Oh H.-M."/>
        </authorList>
    </citation>
    <scope>NUCLEOTIDE SEQUENCE [LARGE SCALE GENOMIC DNA]</scope>
    <source>
        <strain evidence="2 3">KCTC 12570</strain>
    </source>
</reference>
<evidence type="ECO:0000313" key="2">
    <source>
        <dbReference type="EMBL" id="MBP0905617.1"/>
    </source>
</evidence>
<dbReference type="EMBL" id="JAGJCB010000026">
    <property type="protein sequence ID" value="MBP0905617.1"/>
    <property type="molecule type" value="Genomic_DNA"/>
</dbReference>
<proteinExistence type="predicted"/>
<comment type="caution">
    <text evidence="2">The sequence shown here is derived from an EMBL/GenBank/DDBJ whole genome shotgun (WGS) entry which is preliminary data.</text>
</comment>
<gene>
    <name evidence="2" type="ORF">J8H85_17455</name>
</gene>
<protein>
    <submittedName>
        <fullName evidence="2">Uncharacterized protein</fullName>
    </submittedName>
</protein>
<feature type="signal peptide" evidence="1">
    <location>
        <begin position="1"/>
        <end position="23"/>
    </location>
</feature>
<sequence>MLKFNSLLLTLALSLFTFFLSEAEGDLAIKKIAPTHDVKIDHSFNALAITSNNSFQELLSFNTEKEPTFQNHFYAKSSLNKVVFENELQYLKVCDFIDLKLTPQSIIYPFHSFL</sequence>
<evidence type="ECO:0000256" key="1">
    <source>
        <dbReference type="SAM" id="SignalP"/>
    </source>
</evidence>
<accession>A0ABS4BYF8</accession>
<dbReference type="RefSeq" id="WP_209656771.1">
    <property type="nucleotide sequence ID" value="NZ_JAGJCB010000026.1"/>
</dbReference>
<organism evidence="2 3">
    <name type="scientific">Mariniflexile gromovii</name>
    <dbReference type="NCBI Taxonomy" id="362523"/>
    <lineage>
        <taxon>Bacteria</taxon>
        <taxon>Pseudomonadati</taxon>
        <taxon>Bacteroidota</taxon>
        <taxon>Flavobacteriia</taxon>
        <taxon>Flavobacteriales</taxon>
        <taxon>Flavobacteriaceae</taxon>
        <taxon>Mariniflexile</taxon>
    </lineage>
</organism>
<feature type="chain" id="PRO_5045520835" evidence="1">
    <location>
        <begin position="24"/>
        <end position="114"/>
    </location>
</feature>
<name>A0ABS4BYF8_9FLAO</name>